<dbReference type="InterPro" id="IPR017853">
    <property type="entry name" value="GH"/>
</dbReference>
<dbReference type="GO" id="GO:0004553">
    <property type="term" value="F:hydrolase activity, hydrolyzing O-glycosyl compounds"/>
    <property type="evidence" value="ECO:0007669"/>
    <property type="project" value="InterPro"/>
</dbReference>
<name>A0A8J3QRS6_9ACTN</name>
<feature type="domain" description="Fibronectin type III-like" evidence="4">
    <location>
        <begin position="687"/>
        <end position="756"/>
    </location>
</feature>
<dbReference type="Proteomes" id="UP000642748">
    <property type="component" value="Unassembled WGS sequence"/>
</dbReference>
<organism evidence="5 6">
    <name type="scientific">Rugosimonospora africana</name>
    <dbReference type="NCBI Taxonomy" id="556532"/>
    <lineage>
        <taxon>Bacteria</taxon>
        <taxon>Bacillati</taxon>
        <taxon>Actinomycetota</taxon>
        <taxon>Actinomycetes</taxon>
        <taxon>Micromonosporales</taxon>
        <taxon>Micromonosporaceae</taxon>
        <taxon>Rugosimonospora</taxon>
    </lineage>
</organism>
<dbReference type="InterPro" id="IPR036962">
    <property type="entry name" value="Glyco_hydro_3_N_sf"/>
</dbReference>
<protein>
    <submittedName>
        <fullName evidence="5">Beta-glucosidase</fullName>
    </submittedName>
</protein>
<evidence type="ECO:0000256" key="3">
    <source>
        <dbReference type="SAM" id="MobiDB-lite"/>
    </source>
</evidence>
<dbReference type="InterPro" id="IPR026891">
    <property type="entry name" value="Fn3-like"/>
</dbReference>
<dbReference type="SMART" id="SM01217">
    <property type="entry name" value="Fn3_like"/>
    <property type="match status" value="1"/>
</dbReference>
<gene>
    <name evidence="5" type="ORF">Raf01_36260</name>
</gene>
<keyword evidence="6" id="KW-1185">Reference proteome</keyword>
<dbReference type="SUPFAM" id="SSF52279">
    <property type="entry name" value="Beta-D-glucan exohydrolase, C-terminal domain"/>
    <property type="match status" value="1"/>
</dbReference>
<accession>A0A8J3QRS6</accession>
<dbReference type="PRINTS" id="PR00133">
    <property type="entry name" value="GLHYDRLASE3"/>
</dbReference>
<dbReference type="RefSeq" id="WP_239133704.1">
    <property type="nucleotide sequence ID" value="NZ_BONZ01000034.1"/>
</dbReference>
<dbReference type="SUPFAM" id="SSF51445">
    <property type="entry name" value="(Trans)glycosidases"/>
    <property type="match status" value="1"/>
</dbReference>
<dbReference type="Pfam" id="PF01915">
    <property type="entry name" value="Glyco_hydro_3_C"/>
    <property type="match status" value="1"/>
</dbReference>
<feature type="region of interest" description="Disordered" evidence="3">
    <location>
        <begin position="1"/>
        <end position="20"/>
    </location>
</feature>
<evidence type="ECO:0000256" key="2">
    <source>
        <dbReference type="ARBA" id="ARBA00022801"/>
    </source>
</evidence>
<dbReference type="PANTHER" id="PTHR42715">
    <property type="entry name" value="BETA-GLUCOSIDASE"/>
    <property type="match status" value="1"/>
</dbReference>
<dbReference type="InterPro" id="IPR002772">
    <property type="entry name" value="Glyco_hydro_3_C"/>
</dbReference>
<dbReference type="FunFam" id="3.20.20.300:FF:000011">
    <property type="entry name" value="Glycosyl hydrolase"/>
    <property type="match status" value="1"/>
</dbReference>
<dbReference type="PANTHER" id="PTHR42715:SF10">
    <property type="entry name" value="BETA-GLUCOSIDASE"/>
    <property type="match status" value="1"/>
</dbReference>
<comment type="similarity">
    <text evidence="1">Belongs to the glycosyl hydrolase 3 family.</text>
</comment>
<proteinExistence type="inferred from homology"/>
<sequence>MATAYPPQQPAERTWQDTGLSPDERVGALIAAMTLREKVAQLYGIWVGADPEGPGVAPHQTELDNGHDFAEMIKHGLGQITRAFGTNPVDAAEGAAALARTQRDIVAANRFGIPALIHEECLAGFTTWGATAYPVPLSWGATFDPALIHEMATRIGAGMRAVGVHQGLAPVLDVVRDPRWGRVEETIGEDPYLIGVIGSAYVRGLQSTGIIATLKHFAGYSASRAGRNLAPVSMGPREFADVVLPPFEMAVIEGGVRSVMHSYAEVDGIPAAANRALLTDLLRDTWGFGGTVVADYFGISFLQLLHGAAGTLGEAATKALTAGVDVELPGPNAYLTPLMDEIESGRLGEETVDRALRRVLLQKLELGLLDPDWSAVPAGLDPADVALDAPVRGRIDLDPGPDRQLARRIAEEAIVLLKNDGLLPLTRPRSIAVIGPIADDPIALLGCYSFPAHIGVHHPDLPLGVEIPTILESLRAGFADTDVAFAAGCRVSEPGTDGFAEALELAGRSEVVVAVLGDRSGLFGRGTSGEGCDAESLQLPGVQAQLLEALLDGPTPVVLVVDSGRPYALGTGPQRAAAIVQTFFPGEEGGPALARILSGQANPSGRLPVSIPRRPGGQPWTYLSQKLALASEVSNLDPTPAYPFGSGLSYTTFRWSDLRVDGDEVATGGWVGAELTVENTGVRSGVEVVQLYLHDPAAAVTRPVVKLIGFARVSVEPGAAARVRFEVPASVTSFIGPELDRIVEPGRIELRLGASSADIRLVAALDLVGPTLRLDHHRERHCRITVVAR</sequence>
<dbReference type="Gene3D" id="2.60.40.10">
    <property type="entry name" value="Immunoglobulins"/>
    <property type="match status" value="1"/>
</dbReference>
<dbReference type="Gene3D" id="3.40.50.1700">
    <property type="entry name" value="Glycoside hydrolase family 3 C-terminal domain"/>
    <property type="match status" value="1"/>
</dbReference>
<dbReference type="InterPro" id="IPR036881">
    <property type="entry name" value="Glyco_hydro_3_C_sf"/>
</dbReference>
<dbReference type="Gene3D" id="3.20.20.300">
    <property type="entry name" value="Glycoside hydrolase, family 3, N-terminal domain"/>
    <property type="match status" value="1"/>
</dbReference>
<reference evidence="5" key="1">
    <citation type="submission" date="2021-01" db="EMBL/GenBank/DDBJ databases">
        <title>Whole genome shotgun sequence of Rugosimonospora africana NBRC 104875.</title>
        <authorList>
            <person name="Komaki H."/>
            <person name="Tamura T."/>
        </authorList>
    </citation>
    <scope>NUCLEOTIDE SEQUENCE</scope>
    <source>
        <strain evidence="5">NBRC 104875</strain>
    </source>
</reference>
<evidence type="ECO:0000313" key="5">
    <source>
        <dbReference type="EMBL" id="GIH15454.1"/>
    </source>
</evidence>
<keyword evidence="2" id="KW-0378">Hydrolase</keyword>
<dbReference type="GO" id="GO:0005975">
    <property type="term" value="P:carbohydrate metabolic process"/>
    <property type="evidence" value="ECO:0007669"/>
    <property type="project" value="InterPro"/>
</dbReference>
<evidence type="ECO:0000259" key="4">
    <source>
        <dbReference type="SMART" id="SM01217"/>
    </source>
</evidence>
<evidence type="ECO:0000313" key="6">
    <source>
        <dbReference type="Proteomes" id="UP000642748"/>
    </source>
</evidence>
<dbReference type="EMBL" id="BONZ01000034">
    <property type="protein sequence ID" value="GIH15454.1"/>
    <property type="molecule type" value="Genomic_DNA"/>
</dbReference>
<dbReference type="AlphaFoldDB" id="A0A8J3QRS6"/>
<dbReference type="InterPro" id="IPR050288">
    <property type="entry name" value="Cellulose_deg_GH3"/>
</dbReference>
<comment type="caution">
    <text evidence="5">The sequence shown here is derived from an EMBL/GenBank/DDBJ whole genome shotgun (WGS) entry which is preliminary data.</text>
</comment>
<dbReference type="InterPro" id="IPR013783">
    <property type="entry name" value="Ig-like_fold"/>
</dbReference>
<dbReference type="Pfam" id="PF14310">
    <property type="entry name" value="Fn3-like"/>
    <property type="match status" value="1"/>
</dbReference>
<evidence type="ECO:0000256" key="1">
    <source>
        <dbReference type="ARBA" id="ARBA00005336"/>
    </source>
</evidence>
<dbReference type="Pfam" id="PF00933">
    <property type="entry name" value="Glyco_hydro_3"/>
    <property type="match status" value="1"/>
</dbReference>
<dbReference type="InterPro" id="IPR001764">
    <property type="entry name" value="Glyco_hydro_3_N"/>
</dbReference>